<dbReference type="Proteomes" id="UP001165960">
    <property type="component" value="Unassembled WGS sequence"/>
</dbReference>
<dbReference type="EMBL" id="QTSX02004304">
    <property type="protein sequence ID" value="KAJ9066158.1"/>
    <property type="molecule type" value="Genomic_DNA"/>
</dbReference>
<sequence>MGPLEFLKDRTIFFGLVLGYHAWKQTFGQDHWNTLVSRYTDFHLIIGGTLLVALSIYCVVSVIFAVVDFVVAPKGVIPGERLQPQKPHTWDQYKQAIPLVLFNLLIMALPTVLSIYYFLHPASPRNASSPSGLYLTLPSTFIVLSDILVSMVLRDMVFYYLHRLFHHPFLYATFHKKHHEFTAPIAVSGNSYLTY</sequence>
<name>A0ACC2SUT3_9FUNG</name>
<comment type="caution">
    <text evidence="1">The sequence shown here is derived from an EMBL/GenBank/DDBJ whole genome shotgun (WGS) entry which is preliminary data.</text>
</comment>
<gene>
    <name evidence="1" type="ORF">DSO57_1012349</name>
</gene>
<proteinExistence type="predicted"/>
<accession>A0ACC2SUT3</accession>
<keyword evidence="2" id="KW-1185">Reference proteome</keyword>
<evidence type="ECO:0000313" key="1">
    <source>
        <dbReference type="EMBL" id="KAJ9066158.1"/>
    </source>
</evidence>
<reference evidence="1" key="1">
    <citation type="submission" date="2022-04" db="EMBL/GenBank/DDBJ databases">
        <title>Genome of the entomopathogenic fungus Entomophthora muscae.</title>
        <authorList>
            <person name="Elya C."/>
            <person name="Lovett B.R."/>
            <person name="Lee E."/>
            <person name="Macias A.M."/>
            <person name="Hajek A.E."/>
            <person name="De Bivort B.L."/>
            <person name="Kasson M.T."/>
            <person name="De Fine Licht H.H."/>
            <person name="Stajich J.E."/>
        </authorList>
    </citation>
    <scope>NUCLEOTIDE SEQUENCE</scope>
    <source>
        <strain evidence="1">Berkeley</strain>
    </source>
</reference>
<organism evidence="1 2">
    <name type="scientific">Entomophthora muscae</name>
    <dbReference type="NCBI Taxonomy" id="34485"/>
    <lineage>
        <taxon>Eukaryota</taxon>
        <taxon>Fungi</taxon>
        <taxon>Fungi incertae sedis</taxon>
        <taxon>Zoopagomycota</taxon>
        <taxon>Entomophthoromycotina</taxon>
        <taxon>Entomophthoromycetes</taxon>
        <taxon>Entomophthorales</taxon>
        <taxon>Entomophthoraceae</taxon>
        <taxon>Entomophthora</taxon>
    </lineage>
</organism>
<evidence type="ECO:0000313" key="2">
    <source>
        <dbReference type="Proteomes" id="UP001165960"/>
    </source>
</evidence>
<protein>
    <submittedName>
        <fullName evidence="1">Uncharacterized protein</fullName>
    </submittedName>
</protein>